<dbReference type="InterPro" id="IPR050966">
    <property type="entry name" value="Glutamyl_endopeptidase"/>
</dbReference>
<dbReference type="GO" id="GO:0006508">
    <property type="term" value="P:proteolysis"/>
    <property type="evidence" value="ECO:0007669"/>
    <property type="project" value="UniProtKB-KW"/>
</dbReference>
<dbReference type="RefSeq" id="WP_119929318.1">
    <property type="nucleotide sequence ID" value="NZ_QZEY01000012.1"/>
</dbReference>
<gene>
    <name evidence="4" type="ORF">D5H75_26795</name>
</gene>
<dbReference type="Gene3D" id="2.40.10.10">
    <property type="entry name" value="Trypsin-like serine proteases"/>
    <property type="match status" value="2"/>
</dbReference>
<dbReference type="GO" id="GO:0004252">
    <property type="term" value="F:serine-type endopeptidase activity"/>
    <property type="evidence" value="ECO:0007669"/>
    <property type="project" value="InterPro"/>
</dbReference>
<evidence type="ECO:0000259" key="3">
    <source>
        <dbReference type="Pfam" id="PF00089"/>
    </source>
</evidence>
<dbReference type="PANTHER" id="PTHR15462">
    <property type="entry name" value="SERINE PROTEASE"/>
    <property type="match status" value="1"/>
</dbReference>
<keyword evidence="4" id="KW-0378">Hydrolase</keyword>
<evidence type="ECO:0000313" key="4">
    <source>
        <dbReference type="EMBL" id="RJL26587.1"/>
    </source>
</evidence>
<name>A0A3A4AIZ8_9ACTN</name>
<keyword evidence="5" id="KW-1185">Reference proteome</keyword>
<evidence type="ECO:0000313" key="5">
    <source>
        <dbReference type="Proteomes" id="UP000265768"/>
    </source>
</evidence>
<proteinExistence type="predicted"/>
<dbReference type="AlphaFoldDB" id="A0A3A4AIZ8"/>
<dbReference type="Pfam" id="PF00089">
    <property type="entry name" value="Trypsin"/>
    <property type="match status" value="1"/>
</dbReference>
<dbReference type="Proteomes" id="UP000265768">
    <property type="component" value="Unassembled WGS sequence"/>
</dbReference>
<keyword evidence="1 2" id="KW-0732">Signal</keyword>
<feature type="signal peptide" evidence="2">
    <location>
        <begin position="1"/>
        <end position="32"/>
    </location>
</feature>
<dbReference type="InterPro" id="IPR043504">
    <property type="entry name" value="Peptidase_S1_PA_chymotrypsin"/>
</dbReference>
<dbReference type="PROSITE" id="PS51318">
    <property type="entry name" value="TAT"/>
    <property type="match status" value="1"/>
</dbReference>
<dbReference type="OrthoDB" id="3519542at2"/>
<organism evidence="4 5">
    <name type="scientific">Bailinhaonella thermotolerans</name>
    <dbReference type="NCBI Taxonomy" id="1070861"/>
    <lineage>
        <taxon>Bacteria</taxon>
        <taxon>Bacillati</taxon>
        <taxon>Actinomycetota</taxon>
        <taxon>Actinomycetes</taxon>
        <taxon>Streptosporangiales</taxon>
        <taxon>Streptosporangiaceae</taxon>
        <taxon>Bailinhaonella</taxon>
    </lineage>
</organism>
<dbReference type="EMBL" id="QZEY01000012">
    <property type="protein sequence ID" value="RJL26587.1"/>
    <property type="molecule type" value="Genomic_DNA"/>
</dbReference>
<sequence>MTSRARRAIVLGGAVAATAVAGATLTSTTANAAKFAPKRITMVSSEAAAQSVAQYWTPANLKAAKSYTDVVYMKGKFKPGSGKVSKDGGAGSVAPGAPGGSSGGYARNVNLPYTVGKVFFRVNGQRYWCSASSIQSKYRNLVATAGHCVYDTETNRLADRWVFVPAYKDGKAAFGIYVGHTLNLHPDFEVFEDYDRDFAFVNVHSSFVWDRNGKLQRDEKGKPVRVRLGDQVGGQGFAWNQDPKSTVWAFGYPAGKHLDGDQPYSGHTMKSCYGSGKAMPVAAKFNAQEHVGIKCAFTPGASGGPWIKNYNQSKRAGYIVGVNSLAWDTDANGRYDHISSPYFDGQTAAVYNYAANLWTK</sequence>
<keyword evidence="4" id="KW-0645">Protease</keyword>
<protein>
    <submittedName>
        <fullName evidence="4">Serine protease</fullName>
    </submittedName>
</protein>
<feature type="domain" description="Peptidase S1" evidence="3">
    <location>
        <begin position="118"/>
        <end position="335"/>
    </location>
</feature>
<reference evidence="4 5" key="1">
    <citation type="submission" date="2018-09" db="EMBL/GenBank/DDBJ databases">
        <title>YIM 75507 draft genome.</title>
        <authorList>
            <person name="Tang S."/>
            <person name="Feng Y."/>
        </authorList>
    </citation>
    <scope>NUCLEOTIDE SEQUENCE [LARGE SCALE GENOMIC DNA]</scope>
    <source>
        <strain evidence="4 5">YIM 75507</strain>
    </source>
</reference>
<evidence type="ECO:0000256" key="1">
    <source>
        <dbReference type="ARBA" id="ARBA00022729"/>
    </source>
</evidence>
<comment type="caution">
    <text evidence="4">The sequence shown here is derived from an EMBL/GenBank/DDBJ whole genome shotgun (WGS) entry which is preliminary data.</text>
</comment>
<accession>A0A3A4AIZ8</accession>
<dbReference type="InterPro" id="IPR001254">
    <property type="entry name" value="Trypsin_dom"/>
</dbReference>
<evidence type="ECO:0000256" key="2">
    <source>
        <dbReference type="SAM" id="SignalP"/>
    </source>
</evidence>
<dbReference type="SUPFAM" id="SSF50494">
    <property type="entry name" value="Trypsin-like serine proteases"/>
    <property type="match status" value="1"/>
</dbReference>
<feature type="chain" id="PRO_5017479210" evidence="2">
    <location>
        <begin position="33"/>
        <end position="360"/>
    </location>
</feature>
<dbReference type="InterPro" id="IPR009003">
    <property type="entry name" value="Peptidase_S1_PA"/>
</dbReference>
<dbReference type="InterPro" id="IPR006311">
    <property type="entry name" value="TAT_signal"/>
</dbReference>